<feature type="transmembrane region" description="Helical" evidence="1">
    <location>
        <begin position="207"/>
        <end position="227"/>
    </location>
</feature>
<keyword evidence="1" id="KW-1133">Transmembrane helix</keyword>
<evidence type="ECO:0000313" key="2">
    <source>
        <dbReference type="EMBL" id="MED6163201.1"/>
    </source>
</evidence>
<sequence length="229" mass="25682">MCYRAGRAIARTPRPIARLHEYASSCLCPRVRLCSCLQATALGLRSGRVTAHRDRESSYKLKQIGILWHDLGTPLVMARKGKEVVSTATSSRGRRNANSNCGREADFPNEHYESLANFEWAKKLEGMGIIHEHIIHFPDGDDDFMADRIQELDDIGRHLYIPYDLPPVGEDDIFKKTVTIYNEGNLDMGGVLEVIKREGITWANNPAYNFVIFSFLALSLATSAPILTC</sequence>
<keyword evidence="1" id="KW-0812">Transmembrane</keyword>
<keyword evidence="3" id="KW-1185">Reference proteome</keyword>
<dbReference type="EMBL" id="JASCZI010121881">
    <property type="protein sequence ID" value="MED6163201.1"/>
    <property type="molecule type" value="Genomic_DNA"/>
</dbReference>
<organism evidence="2 3">
    <name type="scientific">Stylosanthes scabra</name>
    <dbReference type="NCBI Taxonomy" id="79078"/>
    <lineage>
        <taxon>Eukaryota</taxon>
        <taxon>Viridiplantae</taxon>
        <taxon>Streptophyta</taxon>
        <taxon>Embryophyta</taxon>
        <taxon>Tracheophyta</taxon>
        <taxon>Spermatophyta</taxon>
        <taxon>Magnoliopsida</taxon>
        <taxon>eudicotyledons</taxon>
        <taxon>Gunneridae</taxon>
        <taxon>Pentapetalae</taxon>
        <taxon>rosids</taxon>
        <taxon>fabids</taxon>
        <taxon>Fabales</taxon>
        <taxon>Fabaceae</taxon>
        <taxon>Papilionoideae</taxon>
        <taxon>50 kb inversion clade</taxon>
        <taxon>dalbergioids sensu lato</taxon>
        <taxon>Dalbergieae</taxon>
        <taxon>Pterocarpus clade</taxon>
        <taxon>Stylosanthes</taxon>
    </lineage>
</organism>
<keyword evidence="1" id="KW-0472">Membrane</keyword>
<protein>
    <submittedName>
        <fullName evidence="2">Uncharacterized protein</fullName>
    </submittedName>
</protein>
<proteinExistence type="predicted"/>
<evidence type="ECO:0000256" key="1">
    <source>
        <dbReference type="SAM" id="Phobius"/>
    </source>
</evidence>
<comment type="caution">
    <text evidence="2">The sequence shown here is derived from an EMBL/GenBank/DDBJ whole genome shotgun (WGS) entry which is preliminary data.</text>
</comment>
<name>A0ABU6UPH3_9FABA</name>
<evidence type="ECO:0000313" key="3">
    <source>
        <dbReference type="Proteomes" id="UP001341840"/>
    </source>
</evidence>
<gene>
    <name evidence="2" type="ORF">PIB30_077690</name>
</gene>
<accession>A0ABU6UPH3</accession>
<reference evidence="2 3" key="1">
    <citation type="journal article" date="2023" name="Plants (Basel)">
        <title>Bridging the Gap: Combining Genomics and Transcriptomics Approaches to Understand Stylosanthes scabra, an Orphan Legume from the Brazilian Caatinga.</title>
        <authorList>
            <person name="Ferreira-Neto J.R.C."/>
            <person name="da Silva M.D."/>
            <person name="Binneck E."/>
            <person name="de Melo N.F."/>
            <person name="da Silva R.H."/>
            <person name="de Melo A.L.T.M."/>
            <person name="Pandolfi V."/>
            <person name="Bustamante F.O."/>
            <person name="Brasileiro-Vidal A.C."/>
            <person name="Benko-Iseppon A.M."/>
        </authorList>
    </citation>
    <scope>NUCLEOTIDE SEQUENCE [LARGE SCALE GENOMIC DNA]</scope>
    <source>
        <tissue evidence="2">Leaves</tissue>
    </source>
</reference>
<dbReference type="Proteomes" id="UP001341840">
    <property type="component" value="Unassembled WGS sequence"/>
</dbReference>